<feature type="transmembrane region" description="Helical" evidence="1">
    <location>
        <begin position="9"/>
        <end position="27"/>
    </location>
</feature>
<evidence type="ECO:0000313" key="2">
    <source>
        <dbReference type="EMBL" id="HJC35970.1"/>
    </source>
</evidence>
<feature type="transmembrane region" description="Helical" evidence="1">
    <location>
        <begin position="82"/>
        <end position="104"/>
    </location>
</feature>
<proteinExistence type="predicted"/>
<reference evidence="2" key="2">
    <citation type="submission" date="2021-04" db="EMBL/GenBank/DDBJ databases">
        <authorList>
            <person name="Gilroy R."/>
        </authorList>
    </citation>
    <scope>NUCLEOTIDE SEQUENCE</scope>
    <source>
        <strain evidence="2">CHK187-11901</strain>
    </source>
</reference>
<feature type="transmembrane region" description="Helical" evidence="1">
    <location>
        <begin position="140"/>
        <end position="161"/>
    </location>
</feature>
<keyword evidence="1" id="KW-0812">Transmembrane</keyword>
<dbReference type="Proteomes" id="UP000823896">
    <property type="component" value="Unassembled WGS sequence"/>
</dbReference>
<accession>A0A9D2SW23</accession>
<organism evidence="2 3">
    <name type="scientific">Candidatus Merdibacter merdavium</name>
    <dbReference type="NCBI Taxonomy" id="2838692"/>
    <lineage>
        <taxon>Bacteria</taxon>
        <taxon>Bacillati</taxon>
        <taxon>Bacillota</taxon>
        <taxon>Erysipelotrichia</taxon>
        <taxon>Erysipelotrichales</taxon>
        <taxon>Erysipelotrichaceae</taxon>
        <taxon>Merdibacter</taxon>
    </lineage>
</organism>
<evidence type="ECO:0000256" key="1">
    <source>
        <dbReference type="SAM" id="Phobius"/>
    </source>
</evidence>
<name>A0A9D2SW23_9FIRM</name>
<protein>
    <submittedName>
        <fullName evidence="2">Uncharacterized protein</fullName>
    </submittedName>
</protein>
<evidence type="ECO:0000313" key="3">
    <source>
        <dbReference type="Proteomes" id="UP000823896"/>
    </source>
</evidence>
<feature type="non-terminal residue" evidence="2">
    <location>
        <position position="163"/>
    </location>
</feature>
<dbReference type="EMBL" id="DWWM01000013">
    <property type="protein sequence ID" value="HJC35970.1"/>
    <property type="molecule type" value="Genomic_DNA"/>
</dbReference>
<comment type="caution">
    <text evidence="2">The sequence shown here is derived from an EMBL/GenBank/DDBJ whole genome shotgun (WGS) entry which is preliminary data.</text>
</comment>
<reference evidence="2" key="1">
    <citation type="journal article" date="2021" name="PeerJ">
        <title>Extensive microbial diversity within the chicken gut microbiome revealed by metagenomics and culture.</title>
        <authorList>
            <person name="Gilroy R."/>
            <person name="Ravi A."/>
            <person name="Getino M."/>
            <person name="Pursley I."/>
            <person name="Horton D.L."/>
            <person name="Alikhan N.F."/>
            <person name="Baker D."/>
            <person name="Gharbi K."/>
            <person name="Hall N."/>
            <person name="Watson M."/>
            <person name="Adriaenssens E.M."/>
            <person name="Foster-Nyarko E."/>
            <person name="Jarju S."/>
            <person name="Secka A."/>
            <person name="Antonio M."/>
            <person name="Oren A."/>
            <person name="Chaudhuri R.R."/>
            <person name="La Ragione R."/>
            <person name="Hildebrand F."/>
            <person name="Pallen M.J."/>
        </authorList>
    </citation>
    <scope>NUCLEOTIDE SEQUENCE</scope>
    <source>
        <strain evidence="2">CHK187-11901</strain>
    </source>
</reference>
<keyword evidence="1" id="KW-1133">Transmembrane helix</keyword>
<sequence length="163" mass="18678">MKVKQFPKSCVIAYLSYGILIILYAVYSDDMFRFTSNIFENAALYLCLFTFLCRPIPIFYVYRFDNTHDLIDHAIAQRLRIVYVLLFSIFLLKLICFFISGIPFDVGSFIMYGILTLFSYTLIGVIDTMILLLPAAKLRLICLYGFFGITLALVFTGMAFASP</sequence>
<feature type="transmembrane region" description="Helical" evidence="1">
    <location>
        <begin position="110"/>
        <end position="133"/>
    </location>
</feature>
<feature type="transmembrane region" description="Helical" evidence="1">
    <location>
        <begin position="42"/>
        <end position="62"/>
    </location>
</feature>
<keyword evidence="1" id="KW-0472">Membrane</keyword>
<dbReference type="AlphaFoldDB" id="A0A9D2SW23"/>
<gene>
    <name evidence="2" type="ORF">H9702_02415</name>
</gene>